<dbReference type="InterPro" id="IPR049109">
    <property type="entry name" value="TARSH/FNDC1_C"/>
</dbReference>
<dbReference type="SUPFAM" id="SSF49899">
    <property type="entry name" value="Concanavalin A-like lectins/glucanases"/>
    <property type="match status" value="2"/>
</dbReference>
<feature type="domain" description="MAM" evidence="12">
    <location>
        <begin position="866"/>
        <end position="1029"/>
    </location>
</feature>
<dbReference type="InterPro" id="IPR023415">
    <property type="entry name" value="LDLR_class-A_CS"/>
</dbReference>
<keyword evidence="1" id="KW-0245">EGF-like domain</keyword>
<dbReference type="Pfam" id="PF00089">
    <property type="entry name" value="Trypsin"/>
    <property type="match status" value="1"/>
</dbReference>
<evidence type="ECO:0000256" key="8">
    <source>
        <dbReference type="SAM" id="SignalP"/>
    </source>
</evidence>
<evidence type="ECO:0000256" key="1">
    <source>
        <dbReference type="ARBA" id="ARBA00022536"/>
    </source>
</evidence>
<dbReference type="GO" id="GO:0016020">
    <property type="term" value="C:membrane"/>
    <property type="evidence" value="ECO:0007669"/>
    <property type="project" value="InterPro"/>
</dbReference>
<feature type="domain" description="CUB" evidence="11">
    <location>
        <begin position="609"/>
        <end position="723"/>
    </location>
</feature>
<evidence type="ECO:0000259" key="11">
    <source>
        <dbReference type="SMART" id="SM00042"/>
    </source>
</evidence>
<evidence type="ECO:0000256" key="4">
    <source>
        <dbReference type="ARBA" id="ARBA00022737"/>
    </source>
</evidence>
<evidence type="ECO:0000313" key="13">
    <source>
        <dbReference type="EMBL" id="CAH1274043.1"/>
    </source>
</evidence>
<dbReference type="Pfam" id="PF00431">
    <property type="entry name" value="CUB"/>
    <property type="match status" value="4"/>
</dbReference>
<dbReference type="SMART" id="SM00137">
    <property type="entry name" value="MAM"/>
    <property type="match status" value="2"/>
</dbReference>
<dbReference type="InterPro" id="IPR000859">
    <property type="entry name" value="CUB_dom"/>
</dbReference>
<dbReference type="Proteomes" id="UP000838412">
    <property type="component" value="Chromosome 9"/>
</dbReference>
<evidence type="ECO:0000313" key="14">
    <source>
        <dbReference type="Proteomes" id="UP000838412"/>
    </source>
</evidence>
<keyword evidence="3 8" id="KW-0732">Signal</keyword>
<evidence type="ECO:0000259" key="10">
    <source>
        <dbReference type="SMART" id="SM00032"/>
    </source>
</evidence>
<dbReference type="PROSITE" id="PS00134">
    <property type="entry name" value="TRYPSIN_HIS"/>
    <property type="match status" value="1"/>
</dbReference>
<dbReference type="SMART" id="SM00192">
    <property type="entry name" value="LDLa"/>
    <property type="match status" value="4"/>
</dbReference>
<feature type="domain" description="Sushi" evidence="10">
    <location>
        <begin position="340"/>
        <end position="395"/>
    </location>
</feature>
<dbReference type="SMART" id="SM00042">
    <property type="entry name" value="CUB"/>
    <property type="match status" value="4"/>
</dbReference>
<evidence type="ECO:0000256" key="3">
    <source>
        <dbReference type="ARBA" id="ARBA00022729"/>
    </source>
</evidence>
<feature type="domain" description="Sushi" evidence="10">
    <location>
        <begin position="400"/>
        <end position="454"/>
    </location>
</feature>
<dbReference type="InterPro" id="IPR013320">
    <property type="entry name" value="ConA-like_dom_sf"/>
</dbReference>
<dbReference type="Gene3D" id="2.40.10.10">
    <property type="entry name" value="Trypsin-like serine proteases"/>
    <property type="match status" value="1"/>
</dbReference>
<dbReference type="CDD" id="cd00112">
    <property type="entry name" value="LDLa"/>
    <property type="match status" value="4"/>
</dbReference>
<organism evidence="13 14">
    <name type="scientific">Branchiostoma lanceolatum</name>
    <name type="common">Common lancelet</name>
    <name type="synonym">Amphioxus lanceolatum</name>
    <dbReference type="NCBI Taxonomy" id="7740"/>
    <lineage>
        <taxon>Eukaryota</taxon>
        <taxon>Metazoa</taxon>
        <taxon>Chordata</taxon>
        <taxon>Cephalochordata</taxon>
        <taxon>Leptocardii</taxon>
        <taxon>Amphioxiformes</taxon>
        <taxon>Branchiostomatidae</taxon>
        <taxon>Branchiostoma</taxon>
    </lineage>
</organism>
<feature type="domain" description="Sushi" evidence="10">
    <location>
        <begin position="96"/>
        <end position="154"/>
    </location>
</feature>
<dbReference type="Pfam" id="PF00084">
    <property type="entry name" value="Sushi"/>
    <property type="match status" value="6"/>
</dbReference>
<feature type="domain" description="Sushi" evidence="10">
    <location>
        <begin position="35"/>
        <end position="91"/>
    </location>
</feature>
<evidence type="ECO:0000259" key="9">
    <source>
        <dbReference type="SMART" id="SM00020"/>
    </source>
</evidence>
<dbReference type="InterPro" id="IPR035976">
    <property type="entry name" value="Sushi/SCR/CCP_sf"/>
</dbReference>
<dbReference type="InterPro" id="IPR036055">
    <property type="entry name" value="LDL_receptor-like_sf"/>
</dbReference>
<keyword evidence="4" id="KW-0677">Repeat</keyword>
<evidence type="ECO:0000259" key="12">
    <source>
        <dbReference type="SMART" id="SM00137"/>
    </source>
</evidence>
<keyword evidence="6" id="KW-1015">Disulfide bond</keyword>
<dbReference type="InterPro" id="IPR001254">
    <property type="entry name" value="Trypsin_dom"/>
</dbReference>
<feature type="domain" description="CUB" evidence="11">
    <location>
        <begin position="1290"/>
        <end position="1403"/>
    </location>
</feature>
<feature type="domain" description="Sushi" evidence="10">
    <location>
        <begin position="280"/>
        <end position="335"/>
    </location>
</feature>
<reference evidence="13" key="1">
    <citation type="submission" date="2022-01" db="EMBL/GenBank/DDBJ databases">
        <authorList>
            <person name="Braso-Vives M."/>
        </authorList>
    </citation>
    <scope>NUCLEOTIDE SEQUENCE</scope>
</reference>
<dbReference type="FunFam" id="4.10.400.10:FF:000034">
    <property type="entry name" value="Low-density lipoprotein receptor-related protein 2"/>
    <property type="match status" value="2"/>
</dbReference>
<keyword evidence="5" id="KW-0720">Serine protease</keyword>
<dbReference type="SMART" id="SM00032">
    <property type="entry name" value="CCP"/>
    <property type="match status" value="7"/>
</dbReference>
<dbReference type="InterPro" id="IPR000436">
    <property type="entry name" value="Sushi_SCR_CCP_dom"/>
</dbReference>
<dbReference type="InterPro" id="IPR018114">
    <property type="entry name" value="TRYPSIN_HIS"/>
</dbReference>
<dbReference type="EMBL" id="OV696694">
    <property type="protein sequence ID" value="CAH1274043.1"/>
    <property type="molecule type" value="Genomic_DNA"/>
</dbReference>
<proteinExistence type="predicted"/>
<dbReference type="InterPro" id="IPR002172">
    <property type="entry name" value="LDrepeatLR_classA_rpt"/>
</dbReference>
<feature type="domain" description="MAM" evidence="12">
    <location>
        <begin position="1067"/>
        <end position="1228"/>
    </location>
</feature>
<keyword evidence="2" id="KW-0768">Sushi</keyword>
<evidence type="ECO:0000256" key="7">
    <source>
        <dbReference type="ARBA" id="ARBA00023180"/>
    </source>
</evidence>
<dbReference type="SUPFAM" id="SSF50494">
    <property type="entry name" value="Trypsin-like serine proteases"/>
    <property type="match status" value="1"/>
</dbReference>
<feature type="domain" description="Sushi" evidence="10">
    <location>
        <begin position="159"/>
        <end position="213"/>
    </location>
</feature>
<protein>
    <submittedName>
        <fullName evidence="13">CSMD3 protein</fullName>
    </submittedName>
</protein>
<accession>A0A8K0AJ15</accession>
<name>A0A8K0AJ15_BRALA</name>
<feature type="domain" description="Peptidase S1" evidence="9">
    <location>
        <begin position="1640"/>
        <end position="1775"/>
    </location>
</feature>
<evidence type="ECO:0000256" key="2">
    <source>
        <dbReference type="ARBA" id="ARBA00022659"/>
    </source>
</evidence>
<feature type="domain" description="CUB" evidence="11">
    <location>
        <begin position="1467"/>
        <end position="1580"/>
    </location>
</feature>
<dbReference type="Gene3D" id="2.60.120.200">
    <property type="match status" value="2"/>
</dbReference>
<feature type="signal peptide" evidence="8">
    <location>
        <begin position="1"/>
        <end position="21"/>
    </location>
</feature>
<dbReference type="FunFam" id="2.60.120.290:FF:000013">
    <property type="entry name" value="Membrane frizzled-related protein"/>
    <property type="match status" value="4"/>
</dbReference>
<gene>
    <name evidence="13" type="primary">CSMD3</name>
    <name evidence="13" type="ORF">BLAG_LOCUS25179</name>
</gene>
<dbReference type="Gene3D" id="4.10.400.10">
    <property type="entry name" value="Low-density Lipoprotein Receptor"/>
    <property type="match status" value="4"/>
</dbReference>
<dbReference type="SMART" id="SM00020">
    <property type="entry name" value="Tryp_SPc"/>
    <property type="match status" value="1"/>
</dbReference>
<dbReference type="InterPro" id="IPR043504">
    <property type="entry name" value="Peptidase_S1_PA_chymotrypsin"/>
</dbReference>
<dbReference type="GO" id="GO:0004252">
    <property type="term" value="F:serine-type endopeptidase activity"/>
    <property type="evidence" value="ECO:0007669"/>
    <property type="project" value="InterPro"/>
</dbReference>
<dbReference type="InterPro" id="IPR009003">
    <property type="entry name" value="Peptidase_S1_PA"/>
</dbReference>
<dbReference type="GO" id="GO:0006508">
    <property type="term" value="P:proteolysis"/>
    <property type="evidence" value="ECO:0007669"/>
    <property type="project" value="InterPro"/>
</dbReference>
<feature type="domain" description="Sushi" evidence="10">
    <location>
        <begin position="218"/>
        <end position="275"/>
    </location>
</feature>
<dbReference type="PANTHER" id="PTHR24255">
    <property type="entry name" value="COMPLEMENT COMPONENT 1, S SUBCOMPONENT-RELATED"/>
    <property type="match status" value="1"/>
</dbReference>
<dbReference type="PROSITE" id="PS01209">
    <property type="entry name" value="LDLRA_1"/>
    <property type="match status" value="4"/>
</dbReference>
<dbReference type="SUPFAM" id="SSF49854">
    <property type="entry name" value="Spermadhesin, CUB domain"/>
    <property type="match status" value="4"/>
</dbReference>
<dbReference type="SUPFAM" id="SSF57424">
    <property type="entry name" value="LDL receptor-like module"/>
    <property type="match status" value="4"/>
</dbReference>
<dbReference type="CDD" id="cd06263">
    <property type="entry name" value="MAM"/>
    <property type="match status" value="2"/>
</dbReference>
<dbReference type="InterPro" id="IPR035914">
    <property type="entry name" value="Sperma_CUB_dom_sf"/>
</dbReference>
<dbReference type="CDD" id="cd00033">
    <property type="entry name" value="CCP"/>
    <property type="match status" value="6"/>
</dbReference>
<dbReference type="OrthoDB" id="6103690at2759"/>
<dbReference type="InterPro" id="IPR000998">
    <property type="entry name" value="MAM_dom"/>
</dbReference>
<dbReference type="PANTHER" id="PTHR24255:SF10">
    <property type="entry name" value="MANNAN-BINDING LECTIN SERINE PROTEASE 2"/>
    <property type="match status" value="1"/>
</dbReference>
<sequence>MRSLVWISAILPLLLLVTIQANGWKCPRIFRKRGCRPLVIRNTIRTNCQPPFKCGDECHYECVAGCVRRSGAKDRTCKFGRYWYGGRGLRCSCRPCRAPPVVRNADVLLGIGCSAPFKAGTVCDYQCNPGFRKVGGGETKMCVDSQWRGAALNCEARQCSTLFTPAFGSITPAGPHYYPTQVTFSCNTGYVRNGSSDSTCQADGRWSNVTPICTPVQCPLLTAPTNGLRTPPTGANSNFYQNVVTFTCNTGYVRNGAIVVTCRADGTWSNSVPTCTRVQCPLLKAPTNGLRTPPTGANFYQDTVTFTCNTGYVRNGTLDMICQADGTWSDPVPTCTPRQCPSLTAPANGARTPPTGANFYQDSVRFTCNTGYERNGTNNTTCQADGTWSDPVPTCTPRQCLALTAPAFGALSPTGATSYQTVVTFTCNPGFALNGALNTTCQADATWSNPVPTCTPTCGNLNVFNSDSGSFSSPGWPDPYPLSTNCTWQINVNSGKVVLIRFDDFDLEHGGRTCIWDSLRIHDGPNMSAPMIANLCGSYVGPVTTTGSSAFVVFHSDESVTDSGFFATFKAWNDTLIPYSTTVSTQLPPDQDSTTVSTQYETANVQPYCGNPAVISGNFGSFSSPGYPSNYPNNAYCSWQISINTSVVIAIRFNSFDLESGGSSCPYDYLDVYDGLSTAAPRLARLCGSSAHTIFTTGRNAFVVFRTDGSVTGSGFSANFTAESSRPVREWEPFNFTYDNSCTSCDGERFVRPSSYTYGGQILYVGVVLCSPTQYKILLSDNITGTFRNIGDRSGHGEDHCELVGASSDPPSSSLDPDYRTCKGKGFWRLRRGYTFRYGSIGDGSINGYRRYGRWYRCGVTIPQGEENWKCDFDADQCNTMATTSELFGFRWIRHSGSTLSLSTGPSADHTDGFGRYMYTEANSGSTGATASLMLPVVRSDGQHCLRWFYHMYGSDMGTQNVHVSQPQYPDMLVWTRSGNQGNRWLHAWTPISTNTSVFQIRFEGVRGAGYTSDMAIDDIDLEPGSCACRPEQFQCNDSQCVPLSAKCNGHADCLDWSDETNCSRDENGWRCDFDADQCNSTTTPASGFRWIRRFGSTLSSLTGPSADHTDGTGFYLYTEASSGSTGATASLALPIIRSDGQHCLRWFYHMYGSDMGTLNVYVSQPQYPDMLVWARTGDQGNRWHPATTSVFTNASVFQIRFEGVRGAGYRSDIAIDDVTVRSDLCSSCAADQFSCWDGSCISFSLACDGNSDCHDGSDEVFCSHTTTQPTTSRDITSFPMTPTTTTLNCGNPTVLTGFSGNFTSPGYPGNYPDNARCSWQITVSSDKIVVIRFTEFNLEYDFGCDYDPLTVYDGPSEAAPVLATLCGSSARSVSTTGSSAFLIFTSDGSVTESGFYATFTAGDPPRSCSPDEFTCRDGDCINMTLSCDGTRDCSDGSDEINCAQLTTSRDGTSFPTTTPPTITLNCGNPTVLTGFSGNFTSPGYPGNYPDNARCSWQITVSSDKIVVIRFTEFNLEYYFGCDYDALTVHDGPNATAPVLATLCGSSAGSVSTTGNSAFLVFTSDGSVTWSGFYATFTAGDPPRTCSTEEFTCWNGDCINMTLTCDGTRDCADGTDEINCVNVGSKCGVPAIQPTFPIARIVGGNAARPGSWPWQVYLLRYGSFHCGGNLIHPLWILTAAHCVEEDLSPSSYNAILGKYNRYITDPTEEQLPVSKIISHSGYSTNPTNKDLALLKLTRPVTLNRHVWPVCLVSGPEDDPAEGTNCVITGWGNTQG</sequence>
<dbReference type="Pfam" id="PF00057">
    <property type="entry name" value="Ldl_recept_a"/>
    <property type="match status" value="4"/>
</dbReference>
<dbReference type="FunFam" id="2.40.10.10:FF:000181">
    <property type="entry name" value="Chymotrypsinogen A"/>
    <property type="match status" value="1"/>
</dbReference>
<dbReference type="Gene3D" id="2.10.70.10">
    <property type="entry name" value="Complement Module, domain 1"/>
    <property type="match status" value="6"/>
</dbReference>
<dbReference type="SUPFAM" id="SSF57535">
    <property type="entry name" value="Complement control module/SCR domain"/>
    <property type="match status" value="6"/>
</dbReference>
<dbReference type="CDD" id="cd00190">
    <property type="entry name" value="Tryp_SPc"/>
    <property type="match status" value="1"/>
</dbReference>
<dbReference type="PRINTS" id="PR00261">
    <property type="entry name" value="LDLRECEPTOR"/>
</dbReference>
<dbReference type="Gene3D" id="2.60.120.290">
    <property type="entry name" value="Spermadhesin, CUB domain"/>
    <property type="match status" value="4"/>
</dbReference>
<feature type="chain" id="PRO_5035422166" evidence="8">
    <location>
        <begin position="22"/>
        <end position="1775"/>
    </location>
</feature>
<evidence type="ECO:0000256" key="6">
    <source>
        <dbReference type="ARBA" id="ARBA00023157"/>
    </source>
</evidence>
<evidence type="ECO:0000256" key="5">
    <source>
        <dbReference type="ARBA" id="ARBA00022825"/>
    </source>
</evidence>
<dbReference type="Pfam" id="PF00629">
    <property type="entry name" value="MAM"/>
    <property type="match status" value="2"/>
</dbReference>
<keyword evidence="5" id="KW-0645">Protease</keyword>
<keyword evidence="7" id="KW-0325">Glycoprotein</keyword>
<dbReference type="Pfam" id="PF21731">
    <property type="entry name" value="TARSH_C"/>
    <property type="match status" value="1"/>
</dbReference>
<keyword evidence="14" id="KW-1185">Reference proteome</keyword>
<keyword evidence="5" id="KW-0378">Hydrolase</keyword>
<feature type="domain" description="CUB" evidence="11">
    <location>
        <begin position="458"/>
        <end position="572"/>
    </location>
</feature>
<dbReference type="CDD" id="cd00041">
    <property type="entry name" value="CUB"/>
    <property type="match status" value="4"/>
</dbReference>
<dbReference type="GO" id="GO:0005615">
    <property type="term" value="C:extracellular space"/>
    <property type="evidence" value="ECO:0007669"/>
    <property type="project" value="TreeGrafter"/>
</dbReference>